<sequence length="348" mass="38974">MRIEATIRYTKIRQIATNDAFCSEVFLIDEPQLGNAMVAKEVEKPHFRLPTSDFFNEARIMFSSACPNVVPIQYACETEDRICLVMPYYRNGSLADRIKVDPISPREAVRVGIGILSGLASIHDKGLIHFDVKPSNVLFSDTDEPMVADFGQARRVDANGTSAVPPVYMFGEAPEFATMKIGTVLSDLYHVGLLLYRAINGDRFYVGQIPRNESEIARLTAAGKLPDRSAFMPHVPKRMRTIIRRALAVDPARRYQSAPEFSSELAKTVVDLDWVTTSQPDGTTTWKATRPDRTDLVVELVQRGSFCDVCVWTDNNGSKRAKDPSSFKRNGISRPEAEAHLKRVFENL</sequence>
<dbReference type="SMART" id="SM00220">
    <property type="entry name" value="S_TKc"/>
    <property type="match status" value="1"/>
</dbReference>
<dbReference type="CDD" id="cd14014">
    <property type="entry name" value="STKc_PknB_like"/>
    <property type="match status" value="1"/>
</dbReference>
<keyword evidence="1 6" id="KW-0808">Transferase</keyword>
<evidence type="ECO:0000259" key="5">
    <source>
        <dbReference type="PROSITE" id="PS50011"/>
    </source>
</evidence>
<dbReference type="eggNOG" id="COG0515">
    <property type="taxonomic scope" value="Bacteria"/>
</dbReference>
<dbReference type="InterPro" id="IPR000719">
    <property type="entry name" value="Prot_kinase_dom"/>
</dbReference>
<dbReference type="BioCyc" id="SCEL448385:SCE_RS50280-MONOMER"/>
<dbReference type="Pfam" id="PF00069">
    <property type="entry name" value="Pkinase"/>
    <property type="match status" value="1"/>
</dbReference>
<dbReference type="AlphaFoldDB" id="A9GLQ3"/>
<reference evidence="6 7" key="1">
    <citation type="journal article" date="2007" name="Nat. Biotechnol.">
        <title>Complete genome sequence of the myxobacterium Sorangium cellulosum.</title>
        <authorList>
            <person name="Schneiker S."/>
            <person name="Perlova O."/>
            <person name="Kaiser O."/>
            <person name="Gerth K."/>
            <person name="Alici A."/>
            <person name="Altmeyer M.O."/>
            <person name="Bartels D."/>
            <person name="Bekel T."/>
            <person name="Beyer S."/>
            <person name="Bode E."/>
            <person name="Bode H.B."/>
            <person name="Bolten C.J."/>
            <person name="Choudhuri J.V."/>
            <person name="Doss S."/>
            <person name="Elnakady Y.A."/>
            <person name="Frank B."/>
            <person name="Gaigalat L."/>
            <person name="Goesmann A."/>
            <person name="Groeger C."/>
            <person name="Gross F."/>
            <person name="Jelsbak L."/>
            <person name="Jelsbak L."/>
            <person name="Kalinowski J."/>
            <person name="Kegler C."/>
            <person name="Knauber T."/>
            <person name="Konietzny S."/>
            <person name="Kopp M."/>
            <person name="Krause L."/>
            <person name="Krug D."/>
            <person name="Linke B."/>
            <person name="Mahmud T."/>
            <person name="Martinez-Arias R."/>
            <person name="McHardy A.C."/>
            <person name="Merai M."/>
            <person name="Meyer F."/>
            <person name="Mormann S."/>
            <person name="Munoz-Dorado J."/>
            <person name="Perez J."/>
            <person name="Pradella S."/>
            <person name="Rachid S."/>
            <person name="Raddatz G."/>
            <person name="Rosenau F."/>
            <person name="Rueckert C."/>
            <person name="Sasse F."/>
            <person name="Scharfe M."/>
            <person name="Schuster S.C."/>
            <person name="Suen G."/>
            <person name="Treuner-Lange A."/>
            <person name="Velicer G.J."/>
            <person name="Vorholter F.-J."/>
            <person name="Weissman K.J."/>
            <person name="Welch R.D."/>
            <person name="Wenzel S.C."/>
            <person name="Whitworth D.E."/>
            <person name="Wilhelm S."/>
            <person name="Wittmann C."/>
            <person name="Bloecker H."/>
            <person name="Puehler A."/>
            <person name="Mueller R."/>
        </authorList>
    </citation>
    <scope>NUCLEOTIDE SEQUENCE [LARGE SCALE GENOMIC DNA]</scope>
    <source>
        <strain evidence="7">So ce56</strain>
    </source>
</reference>
<dbReference type="Gene3D" id="1.10.510.10">
    <property type="entry name" value="Transferase(Phosphotransferase) domain 1"/>
    <property type="match status" value="1"/>
</dbReference>
<evidence type="ECO:0000256" key="1">
    <source>
        <dbReference type="ARBA" id="ARBA00022679"/>
    </source>
</evidence>
<evidence type="ECO:0000256" key="4">
    <source>
        <dbReference type="ARBA" id="ARBA00022840"/>
    </source>
</evidence>
<dbReference type="Proteomes" id="UP000002139">
    <property type="component" value="Chromosome"/>
</dbReference>
<dbReference type="OrthoDB" id="9801841at2"/>
<keyword evidence="2" id="KW-0547">Nucleotide-binding</keyword>
<evidence type="ECO:0000256" key="2">
    <source>
        <dbReference type="ARBA" id="ARBA00022741"/>
    </source>
</evidence>
<dbReference type="HOGENOM" id="CLU_064670_0_0_7"/>
<dbReference type="RefSeq" id="WP_012232785.1">
    <property type="nucleotide sequence ID" value="NC_010162.1"/>
</dbReference>
<dbReference type="InterPro" id="IPR008271">
    <property type="entry name" value="Ser/Thr_kinase_AS"/>
</dbReference>
<dbReference type="InterPro" id="IPR011009">
    <property type="entry name" value="Kinase-like_dom_sf"/>
</dbReference>
<name>A9GLQ3_SORC5</name>
<dbReference type="GO" id="GO:0004674">
    <property type="term" value="F:protein serine/threonine kinase activity"/>
    <property type="evidence" value="ECO:0007669"/>
    <property type="project" value="UniProtKB-EC"/>
</dbReference>
<dbReference type="STRING" id="448385.sce0150"/>
<protein>
    <submittedName>
        <fullName evidence="6">Protein kinase</fullName>
        <ecNumber evidence="6">2.7.11.1</ecNumber>
    </submittedName>
</protein>
<evidence type="ECO:0000313" key="7">
    <source>
        <dbReference type="Proteomes" id="UP000002139"/>
    </source>
</evidence>
<dbReference type="EMBL" id="AM746676">
    <property type="protein sequence ID" value="CAN90307.1"/>
    <property type="molecule type" value="Genomic_DNA"/>
</dbReference>
<dbReference type="KEGG" id="scl:sce0150"/>
<keyword evidence="7" id="KW-1185">Reference proteome</keyword>
<dbReference type="PROSITE" id="PS00108">
    <property type="entry name" value="PROTEIN_KINASE_ST"/>
    <property type="match status" value="1"/>
</dbReference>
<gene>
    <name evidence="6" type="ordered locus">sce0150</name>
</gene>
<evidence type="ECO:0000256" key="3">
    <source>
        <dbReference type="ARBA" id="ARBA00022777"/>
    </source>
</evidence>
<dbReference type="GO" id="GO:0005524">
    <property type="term" value="F:ATP binding"/>
    <property type="evidence" value="ECO:0007669"/>
    <property type="project" value="UniProtKB-KW"/>
</dbReference>
<dbReference type="SUPFAM" id="SSF56112">
    <property type="entry name" value="Protein kinase-like (PK-like)"/>
    <property type="match status" value="1"/>
</dbReference>
<dbReference type="EC" id="2.7.11.1" evidence="6"/>
<proteinExistence type="predicted"/>
<accession>A9GLQ3</accession>
<dbReference type="PROSITE" id="PS50011">
    <property type="entry name" value="PROTEIN_KINASE_DOM"/>
    <property type="match status" value="1"/>
</dbReference>
<dbReference type="PANTHER" id="PTHR43289:SF6">
    <property type="entry name" value="SERINE_THREONINE-PROTEIN KINASE NEKL-3"/>
    <property type="match status" value="1"/>
</dbReference>
<evidence type="ECO:0000313" key="6">
    <source>
        <dbReference type="EMBL" id="CAN90307.1"/>
    </source>
</evidence>
<dbReference type="PANTHER" id="PTHR43289">
    <property type="entry name" value="MITOGEN-ACTIVATED PROTEIN KINASE KINASE KINASE 20-RELATED"/>
    <property type="match status" value="1"/>
</dbReference>
<keyword evidence="4" id="KW-0067">ATP-binding</keyword>
<keyword evidence="3 6" id="KW-0418">Kinase</keyword>
<organism evidence="6 7">
    <name type="scientific">Sorangium cellulosum (strain So ce56)</name>
    <name type="common">Polyangium cellulosum (strain So ce56)</name>
    <dbReference type="NCBI Taxonomy" id="448385"/>
    <lineage>
        <taxon>Bacteria</taxon>
        <taxon>Pseudomonadati</taxon>
        <taxon>Myxococcota</taxon>
        <taxon>Polyangia</taxon>
        <taxon>Polyangiales</taxon>
        <taxon>Polyangiaceae</taxon>
        <taxon>Sorangium</taxon>
    </lineage>
</organism>
<feature type="domain" description="Protein kinase" evidence="5">
    <location>
        <begin position="1"/>
        <end position="266"/>
    </location>
</feature>